<keyword evidence="3" id="KW-1185">Reference proteome</keyword>
<name>A0A5C3EU90_9BASI</name>
<dbReference type="GO" id="GO:0005815">
    <property type="term" value="C:microtubule organizing center"/>
    <property type="evidence" value="ECO:0007669"/>
    <property type="project" value="TreeGrafter"/>
</dbReference>
<dbReference type="GO" id="GO:1990810">
    <property type="term" value="P:microtubule anchoring at mitotic spindle pole body"/>
    <property type="evidence" value="ECO:0007669"/>
    <property type="project" value="TreeGrafter"/>
</dbReference>
<dbReference type="GO" id="GO:1990811">
    <property type="term" value="C:MWP complex"/>
    <property type="evidence" value="ECO:0007669"/>
    <property type="project" value="TreeGrafter"/>
</dbReference>
<dbReference type="Gene3D" id="2.130.10.10">
    <property type="entry name" value="YVTN repeat-like/Quinoprotein amine dehydrogenase"/>
    <property type="match status" value="2"/>
</dbReference>
<dbReference type="InterPro" id="IPR001680">
    <property type="entry name" value="WD40_rpt"/>
</dbReference>
<reference evidence="2 3" key="1">
    <citation type="submission" date="2018-03" db="EMBL/GenBank/DDBJ databases">
        <authorList>
            <person name="Guldener U."/>
        </authorList>
    </citation>
    <scope>NUCLEOTIDE SEQUENCE [LARGE SCALE GENOMIC DNA]</scope>
    <source>
        <strain evidence="2 3">DAOM196992</strain>
    </source>
</reference>
<dbReference type="OrthoDB" id="308690at2759"/>
<accession>A0A5C3EU90</accession>
<evidence type="ECO:0000313" key="2">
    <source>
        <dbReference type="EMBL" id="SPO35047.1"/>
    </source>
</evidence>
<dbReference type="Pfam" id="PF07676">
    <property type="entry name" value="PD40"/>
    <property type="match status" value="1"/>
</dbReference>
<dbReference type="InterPro" id="IPR015943">
    <property type="entry name" value="WD40/YVTN_repeat-like_dom_sf"/>
</dbReference>
<evidence type="ECO:0000256" key="1">
    <source>
        <dbReference type="SAM" id="MobiDB-lite"/>
    </source>
</evidence>
<protein>
    <submittedName>
        <fullName evidence="2">Related to wd-repeat protein 8</fullName>
    </submittedName>
</protein>
<feature type="compositionally biased region" description="Low complexity" evidence="1">
    <location>
        <begin position="253"/>
        <end position="273"/>
    </location>
</feature>
<dbReference type="InterPro" id="IPR011659">
    <property type="entry name" value="WD40"/>
</dbReference>
<dbReference type="EMBL" id="OOIP01000001">
    <property type="protein sequence ID" value="SPO35047.1"/>
    <property type="molecule type" value="Genomic_DNA"/>
</dbReference>
<dbReference type="PANTHER" id="PTHR16220">
    <property type="entry name" value="WD REPEAT PROTEIN 8-RELATED"/>
    <property type="match status" value="1"/>
</dbReference>
<feature type="region of interest" description="Disordered" evidence="1">
    <location>
        <begin position="229"/>
        <end position="278"/>
    </location>
</feature>
<proteinExistence type="predicted"/>
<dbReference type="SMART" id="SM00320">
    <property type="entry name" value="WD40"/>
    <property type="match status" value="4"/>
</dbReference>
<dbReference type="InterPro" id="IPR052778">
    <property type="entry name" value="Centrosome-WD_assoc"/>
</dbReference>
<evidence type="ECO:0000313" key="3">
    <source>
        <dbReference type="Proteomes" id="UP000323386"/>
    </source>
</evidence>
<dbReference type="PANTHER" id="PTHR16220:SF0">
    <property type="entry name" value="WD REPEAT-CONTAINING PROTEIN WRAP73"/>
    <property type="match status" value="1"/>
</dbReference>
<dbReference type="AlphaFoldDB" id="A0A5C3EU90"/>
<dbReference type="SUPFAM" id="SSF82171">
    <property type="entry name" value="DPP6 N-terminal domain-like"/>
    <property type="match status" value="1"/>
</dbReference>
<dbReference type="Proteomes" id="UP000323386">
    <property type="component" value="Unassembled WGS sequence"/>
</dbReference>
<gene>
    <name evidence="2" type="ORF">PSFLO_00518</name>
</gene>
<organism evidence="2 3">
    <name type="scientific">Pseudozyma flocculosa</name>
    <dbReference type="NCBI Taxonomy" id="84751"/>
    <lineage>
        <taxon>Eukaryota</taxon>
        <taxon>Fungi</taxon>
        <taxon>Dikarya</taxon>
        <taxon>Basidiomycota</taxon>
        <taxon>Ustilaginomycotina</taxon>
        <taxon>Ustilaginomycetes</taxon>
        <taxon>Ustilaginales</taxon>
        <taxon>Ustilaginaceae</taxon>
        <taxon>Pseudozyma</taxon>
    </lineage>
</organism>
<sequence length="545" mass="59536">MDFTAAFRHASAACICYSPGSTFLASVSGDLPRTLLVRASSTLQVIRSWNLETNIDAIEWSKDGSFILVTTTDRQDNGVVYVVSLDPGKEANDGSDEDQGWVARIASGSEGLVGATWTPLVGPRSVVMFSQHQLRASIYSLPDQTISAIEGPKRNKLIRTAKRPDRFAMILKGADRDQIHIFKCERISAAEMRESAHVLKSEEQWQLDVYKLLVYTPLGRLRSTFGAEALSGGEPSHRAPLDPSPATSSPHMGASQSGGARLRSSAASSGSAGKARREDEALMSVAGGGLGLREVRWHPSGKYLALGGYDEQLRILESQEWTETCSFDLSKRLIGGQGASEATSAYGRLQAFREPLNWLEETHARGIAPFEMASLPLSPAALRTDTEKPNPKLGISWMDWSPDGHLIASFNERLPFTLFVHAFSSEEASAPSRPSLLSVLQTNMPIKRVAWKPAHRGKFAVVCDTQALYTWELLDDSCGDGSFTQRAEAIPIPTDDFRASDVRWSPDGQKILIASDQTFCCAFETLDEPVYAAGLDDSNSQNYSR</sequence>